<reference evidence="2 3" key="1">
    <citation type="submission" date="2024-09" db="EMBL/GenBank/DDBJ databases">
        <authorList>
            <person name="Sun Q."/>
            <person name="Mori K."/>
        </authorList>
    </citation>
    <scope>NUCLEOTIDE SEQUENCE [LARGE SCALE GENOMIC DNA]</scope>
    <source>
        <strain evidence="2 3">JCM 3324</strain>
    </source>
</reference>
<accession>A0ABV5NLR1</accession>
<evidence type="ECO:0000313" key="3">
    <source>
        <dbReference type="Proteomes" id="UP001589568"/>
    </source>
</evidence>
<protein>
    <recommendedName>
        <fullName evidence="4">Restriction endonuclease type IV Mrr domain-containing protein</fullName>
    </recommendedName>
</protein>
<gene>
    <name evidence="2" type="ORF">ACFFR3_17035</name>
</gene>
<keyword evidence="3" id="KW-1185">Reference proteome</keyword>
<evidence type="ECO:0000256" key="1">
    <source>
        <dbReference type="SAM" id="MobiDB-lite"/>
    </source>
</evidence>
<feature type="region of interest" description="Disordered" evidence="1">
    <location>
        <begin position="1"/>
        <end position="26"/>
    </location>
</feature>
<dbReference type="RefSeq" id="WP_379483413.1">
    <property type="nucleotide sequence ID" value="NZ_JBHMCF010000012.1"/>
</dbReference>
<evidence type="ECO:0008006" key="4">
    <source>
        <dbReference type="Google" id="ProtNLM"/>
    </source>
</evidence>
<sequence>MRRRWSLDAISTAGSSPDGVVVTGTASSQRDRITAIGEAKGTLAPMDVPQLQRLEHLRALLPDDRVDGPPKLLLFARAGFTGELVEAARGRRDVELVDLHRLYAGE</sequence>
<dbReference type="Proteomes" id="UP001589568">
    <property type="component" value="Unassembled WGS sequence"/>
</dbReference>
<dbReference type="EMBL" id="JBHMCF010000012">
    <property type="protein sequence ID" value="MFB9471230.1"/>
    <property type="molecule type" value="Genomic_DNA"/>
</dbReference>
<proteinExistence type="predicted"/>
<organism evidence="2 3">
    <name type="scientific">Nonomuraea salmonea</name>
    <dbReference type="NCBI Taxonomy" id="46181"/>
    <lineage>
        <taxon>Bacteria</taxon>
        <taxon>Bacillati</taxon>
        <taxon>Actinomycetota</taxon>
        <taxon>Actinomycetes</taxon>
        <taxon>Streptosporangiales</taxon>
        <taxon>Streptosporangiaceae</taxon>
        <taxon>Nonomuraea</taxon>
    </lineage>
</organism>
<comment type="caution">
    <text evidence="2">The sequence shown here is derived from an EMBL/GenBank/DDBJ whole genome shotgun (WGS) entry which is preliminary data.</text>
</comment>
<evidence type="ECO:0000313" key="2">
    <source>
        <dbReference type="EMBL" id="MFB9471230.1"/>
    </source>
</evidence>
<name>A0ABV5NLR1_9ACTN</name>